<feature type="chain" id="PRO_5023000258" description="Secreted protein" evidence="1">
    <location>
        <begin position="18"/>
        <end position="105"/>
    </location>
</feature>
<accession>A0A5B7F721</accession>
<dbReference type="EMBL" id="VSRR010004852">
    <property type="protein sequence ID" value="MPC40898.1"/>
    <property type="molecule type" value="Genomic_DNA"/>
</dbReference>
<feature type="signal peptide" evidence="1">
    <location>
        <begin position="1"/>
        <end position="17"/>
    </location>
</feature>
<evidence type="ECO:0000313" key="2">
    <source>
        <dbReference type="EMBL" id="MPC40898.1"/>
    </source>
</evidence>
<reference evidence="2 3" key="1">
    <citation type="submission" date="2019-05" db="EMBL/GenBank/DDBJ databases">
        <title>Another draft genome of Portunus trituberculatus and its Hox gene families provides insights of decapod evolution.</title>
        <authorList>
            <person name="Jeong J.-H."/>
            <person name="Song I."/>
            <person name="Kim S."/>
            <person name="Choi T."/>
            <person name="Kim D."/>
            <person name="Ryu S."/>
            <person name="Kim W."/>
        </authorList>
    </citation>
    <scope>NUCLEOTIDE SEQUENCE [LARGE SCALE GENOMIC DNA]</scope>
    <source>
        <tissue evidence="2">Muscle</tissue>
    </source>
</reference>
<keyword evidence="1" id="KW-0732">Signal</keyword>
<dbReference type="AlphaFoldDB" id="A0A5B7F721"/>
<protein>
    <recommendedName>
        <fullName evidence="4">Secreted protein</fullName>
    </recommendedName>
</protein>
<dbReference type="Proteomes" id="UP000324222">
    <property type="component" value="Unassembled WGS sequence"/>
</dbReference>
<evidence type="ECO:0000313" key="3">
    <source>
        <dbReference type="Proteomes" id="UP000324222"/>
    </source>
</evidence>
<name>A0A5B7F721_PORTR</name>
<comment type="caution">
    <text evidence="2">The sequence shown here is derived from an EMBL/GenBank/DDBJ whole genome shotgun (WGS) entry which is preliminary data.</text>
</comment>
<proteinExistence type="predicted"/>
<evidence type="ECO:0000256" key="1">
    <source>
        <dbReference type="SAM" id="SignalP"/>
    </source>
</evidence>
<keyword evidence="3" id="KW-1185">Reference proteome</keyword>
<organism evidence="2 3">
    <name type="scientific">Portunus trituberculatus</name>
    <name type="common">Swimming crab</name>
    <name type="synonym">Neptunus trituberculatus</name>
    <dbReference type="NCBI Taxonomy" id="210409"/>
    <lineage>
        <taxon>Eukaryota</taxon>
        <taxon>Metazoa</taxon>
        <taxon>Ecdysozoa</taxon>
        <taxon>Arthropoda</taxon>
        <taxon>Crustacea</taxon>
        <taxon>Multicrustacea</taxon>
        <taxon>Malacostraca</taxon>
        <taxon>Eumalacostraca</taxon>
        <taxon>Eucarida</taxon>
        <taxon>Decapoda</taxon>
        <taxon>Pleocyemata</taxon>
        <taxon>Brachyura</taxon>
        <taxon>Eubrachyura</taxon>
        <taxon>Portunoidea</taxon>
        <taxon>Portunidae</taxon>
        <taxon>Portuninae</taxon>
        <taxon>Portunus</taxon>
    </lineage>
</organism>
<gene>
    <name evidence="2" type="ORF">E2C01_034472</name>
</gene>
<evidence type="ECO:0008006" key="4">
    <source>
        <dbReference type="Google" id="ProtNLM"/>
    </source>
</evidence>
<sequence>MMVRLSLLLSPRLICYTAVTRHPNVTERQPLMTNSRRTPPGGATRGTTGTCAHLKLRVWIRRVAVHIVDRVGRDGLGAHYLLRPLADDATVGGGHPLPLHLLLHV</sequence>